<dbReference type="InterPro" id="IPR019412">
    <property type="entry name" value="IML2/TPR_39"/>
</dbReference>
<keyword evidence="2" id="KW-1133">Transmembrane helix</keyword>
<feature type="transmembrane region" description="Helical" evidence="2">
    <location>
        <begin position="305"/>
        <end position="324"/>
    </location>
</feature>
<evidence type="ECO:0000256" key="1">
    <source>
        <dbReference type="SAM" id="MobiDB-lite"/>
    </source>
</evidence>
<dbReference type="SUPFAM" id="SSF48452">
    <property type="entry name" value="TPR-like"/>
    <property type="match status" value="1"/>
</dbReference>
<accession>A0A6A4I1Y7</accession>
<keyword evidence="4" id="KW-1185">Reference proteome</keyword>
<feature type="transmembrane region" description="Helical" evidence="2">
    <location>
        <begin position="247"/>
        <end position="266"/>
    </location>
</feature>
<feature type="compositionally biased region" description="Low complexity" evidence="1">
    <location>
        <begin position="587"/>
        <end position="606"/>
    </location>
</feature>
<dbReference type="Proteomes" id="UP000799118">
    <property type="component" value="Unassembled WGS sequence"/>
</dbReference>
<evidence type="ECO:0000313" key="4">
    <source>
        <dbReference type="Proteomes" id="UP000799118"/>
    </source>
</evidence>
<protein>
    <recommendedName>
        <fullName evidence="5">Mitochondrial outer membrane protein IML2</fullName>
    </recommendedName>
</protein>
<evidence type="ECO:0000256" key="2">
    <source>
        <dbReference type="SAM" id="Phobius"/>
    </source>
</evidence>
<evidence type="ECO:0008006" key="5">
    <source>
        <dbReference type="Google" id="ProtNLM"/>
    </source>
</evidence>
<dbReference type="Pfam" id="PF10300">
    <property type="entry name" value="Iml2-TPR_39"/>
    <property type="match status" value="1"/>
</dbReference>
<sequence>MSYSAHATALQLASASRGFDNLFSNEMNSAKNAFASDNSPFHLIGLGVCSFLEAALGMEAAQMTEASRLLALAETGSKNAVKAAAKQTKSKSSAFPPGIEYEIVNADAVVLLGITHALSESYYGYLQCIYSMNSAHSKFGKLYKTVFPNGLEGFSTPSLTHPLLDSFPHPLSIGNSYFNTEGFIVRSFLPVIQEDFVILWIRGQVGLFSFLLLLRPLHCHLHRPTPGSPISVVEEADSEEIQNIKNLIVAGTGFGFGLFTLVFSLLPKRAQSVAGLFGYAHSRTAALQALAVSADYAAKGEVHGVFAGLVLMTYHGVILLLTGYQADEPRIIREYEGIVTGIEARYPKGALWILNRAKILRMTYDPEGAIRVLKAGLESSKQGEGFKQADTLLVFELAWTYLSQRQYVDCADAFLKLTDLNSWSHGTYYFIAAGCHISLSLSTELSPEEKEKHLNKAQELLDALPNLLDKRKMGGKDLPTEVFIKKKLTFYKEKQKRRGGDEKNFVQCIKISPAEELGICAHSNLVCSFPSRGHRAALTCPKHASISSSAKLDLDTPDELALRLLLLGIVHRSIGCVGIRRKRRMTTTEPVSSSSSSSTSGTPSTSDENPEPGTESESTSSFIYEDTIRYIENSSAALRASRQLAHCCACSPTFYQTVLDLKEVEVEEKMNKSSQLSADLKERWHAALKSARVKLDGAMALATSSVDLSSRLDSRVAMLRDEIGMKAEIIGVTL</sequence>
<dbReference type="AlphaFoldDB" id="A0A6A4I1Y7"/>
<dbReference type="EMBL" id="ML769420">
    <property type="protein sequence ID" value="KAE9403990.1"/>
    <property type="molecule type" value="Genomic_DNA"/>
</dbReference>
<dbReference type="PANTHER" id="PTHR31859:SF1">
    <property type="entry name" value="TETRATRICOPEPTIDE REPEAT PROTEIN 39C"/>
    <property type="match status" value="1"/>
</dbReference>
<feature type="region of interest" description="Disordered" evidence="1">
    <location>
        <begin position="585"/>
        <end position="619"/>
    </location>
</feature>
<reference evidence="3" key="1">
    <citation type="journal article" date="2019" name="Environ. Microbiol.">
        <title>Fungal ecological strategies reflected in gene transcription - a case study of two litter decomposers.</title>
        <authorList>
            <person name="Barbi F."/>
            <person name="Kohler A."/>
            <person name="Barry K."/>
            <person name="Baskaran P."/>
            <person name="Daum C."/>
            <person name="Fauchery L."/>
            <person name="Ihrmark K."/>
            <person name="Kuo A."/>
            <person name="LaButti K."/>
            <person name="Lipzen A."/>
            <person name="Morin E."/>
            <person name="Grigoriev I.V."/>
            <person name="Henrissat B."/>
            <person name="Lindahl B."/>
            <person name="Martin F."/>
        </authorList>
    </citation>
    <scope>NUCLEOTIDE SEQUENCE</scope>
    <source>
        <strain evidence="3">JB14</strain>
    </source>
</reference>
<evidence type="ECO:0000313" key="3">
    <source>
        <dbReference type="EMBL" id="KAE9403990.1"/>
    </source>
</evidence>
<dbReference type="GO" id="GO:0005741">
    <property type="term" value="C:mitochondrial outer membrane"/>
    <property type="evidence" value="ECO:0007669"/>
    <property type="project" value="TreeGrafter"/>
</dbReference>
<name>A0A6A4I1Y7_9AGAR</name>
<dbReference type="OrthoDB" id="2154985at2759"/>
<dbReference type="GO" id="GO:0005634">
    <property type="term" value="C:nucleus"/>
    <property type="evidence" value="ECO:0007669"/>
    <property type="project" value="TreeGrafter"/>
</dbReference>
<keyword evidence="2" id="KW-0812">Transmembrane</keyword>
<dbReference type="InterPro" id="IPR011990">
    <property type="entry name" value="TPR-like_helical_dom_sf"/>
</dbReference>
<dbReference type="PANTHER" id="PTHR31859">
    <property type="entry name" value="TETRATRICOPEPTIDE REPEAT PROTEIN 39 FAMILY MEMBER"/>
    <property type="match status" value="1"/>
</dbReference>
<proteinExistence type="predicted"/>
<dbReference type="GO" id="GO:0005829">
    <property type="term" value="C:cytosol"/>
    <property type="evidence" value="ECO:0007669"/>
    <property type="project" value="TreeGrafter"/>
</dbReference>
<keyword evidence="2" id="KW-0472">Membrane</keyword>
<organism evidence="3 4">
    <name type="scientific">Gymnopus androsaceus JB14</name>
    <dbReference type="NCBI Taxonomy" id="1447944"/>
    <lineage>
        <taxon>Eukaryota</taxon>
        <taxon>Fungi</taxon>
        <taxon>Dikarya</taxon>
        <taxon>Basidiomycota</taxon>
        <taxon>Agaricomycotina</taxon>
        <taxon>Agaricomycetes</taxon>
        <taxon>Agaricomycetidae</taxon>
        <taxon>Agaricales</taxon>
        <taxon>Marasmiineae</taxon>
        <taxon>Omphalotaceae</taxon>
        <taxon>Gymnopus</taxon>
    </lineage>
</organism>
<gene>
    <name evidence="3" type="ORF">BT96DRAFT_917160</name>
</gene>